<dbReference type="GeneID" id="113217710"/>
<sequence>MLFGSLYWYAFWFFRPLVKWFLRKTTKLCELQRVCYGEPSGASRTLGVEFSLVHSKVQRIQEVVGMMNERSENCEFTGKFLKSNIELAVISLIRVKKINPTIHTQFIKSFGRTVEQIWGYKQLTVEVENLRRTPYDASNPEHEDLLIGLWERLNPDIPLEARITKQWQDIGFQGDDPKTDFRGMGLLGLHNLYYFSDYYQKVAQHVLLHSQHPVNGYTFAIVGINLTSLAYHLLQDGAAKTHVFNFVKGSPVMRHFHQLYCYLFCEFDRFWFDSKPKSIMDFTRIIDAFEVSIRSSLANPQTVFRINMLVDTI</sequence>
<dbReference type="OrthoDB" id="67155at2759"/>
<feature type="domain" description="ELMO" evidence="1">
    <location>
        <begin position="141"/>
        <end position="297"/>
    </location>
</feature>
<dbReference type="PROSITE" id="PS51335">
    <property type="entry name" value="ELMO"/>
    <property type="match status" value="1"/>
</dbReference>
<dbReference type="AlphaFoldDB" id="A0A6J1TJP3"/>
<dbReference type="InterPro" id="IPR006816">
    <property type="entry name" value="ELMO_dom"/>
</dbReference>
<evidence type="ECO:0000313" key="3">
    <source>
        <dbReference type="RefSeq" id="XP_026293523.1"/>
    </source>
</evidence>
<evidence type="ECO:0000259" key="1">
    <source>
        <dbReference type="PROSITE" id="PS51335"/>
    </source>
</evidence>
<reference evidence="3" key="1">
    <citation type="submission" date="2025-08" db="UniProtKB">
        <authorList>
            <consortium name="RefSeq"/>
        </authorList>
    </citation>
    <scope>IDENTIFICATION</scope>
    <source>
        <tissue evidence="3">Whole organism</tissue>
    </source>
</reference>
<dbReference type="PANTHER" id="PTHR12771:SF51">
    <property type="entry name" value="LD01482P"/>
    <property type="match status" value="1"/>
</dbReference>
<dbReference type="GO" id="GO:0005096">
    <property type="term" value="F:GTPase activator activity"/>
    <property type="evidence" value="ECO:0007669"/>
    <property type="project" value="TreeGrafter"/>
</dbReference>
<accession>A0A6J1TJP3</accession>
<name>A0A6J1TJP3_FRAOC</name>
<dbReference type="PANTHER" id="PTHR12771">
    <property type="entry name" value="ENGULFMENT AND CELL MOTILITY"/>
    <property type="match status" value="1"/>
</dbReference>
<dbReference type="Proteomes" id="UP000504606">
    <property type="component" value="Unplaced"/>
</dbReference>
<gene>
    <name evidence="3" type="primary">LOC113217710</name>
</gene>
<keyword evidence="2" id="KW-1185">Reference proteome</keyword>
<protein>
    <submittedName>
        <fullName evidence="3">ELMO domain-containing protein 2-like</fullName>
    </submittedName>
</protein>
<dbReference type="KEGG" id="foc:113217710"/>
<dbReference type="RefSeq" id="XP_026293523.1">
    <property type="nucleotide sequence ID" value="XM_026437738.2"/>
</dbReference>
<dbReference type="Pfam" id="PF04727">
    <property type="entry name" value="ELMO_CED12"/>
    <property type="match status" value="1"/>
</dbReference>
<organism evidence="2 3">
    <name type="scientific">Frankliniella occidentalis</name>
    <name type="common">Western flower thrips</name>
    <name type="synonym">Euthrips occidentalis</name>
    <dbReference type="NCBI Taxonomy" id="133901"/>
    <lineage>
        <taxon>Eukaryota</taxon>
        <taxon>Metazoa</taxon>
        <taxon>Ecdysozoa</taxon>
        <taxon>Arthropoda</taxon>
        <taxon>Hexapoda</taxon>
        <taxon>Insecta</taxon>
        <taxon>Pterygota</taxon>
        <taxon>Neoptera</taxon>
        <taxon>Paraneoptera</taxon>
        <taxon>Thysanoptera</taxon>
        <taxon>Terebrantia</taxon>
        <taxon>Thripoidea</taxon>
        <taxon>Thripidae</taxon>
        <taxon>Frankliniella</taxon>
    </lineage>
</organism>
<dbReference type="InterPro" id="IPR050868">
    <property type="entry name" value="ELMO_domain-containing"/>
</dbReference>
<proteinExistence type="predicted"/>
<evidence type="ECO:0000313" key="2">
    <source>
        <dbReference type="Proteomes" id="UP000504606"/>
    </source>
</evidence>